<accession>A0B9J6</accession>
<dbReference type="Gene3D" id="3.40.1350.20">
    <property type="match status" value="15"/>
</dbReference>
<dbReference type="InterPro" id="IPR051417">
    <property type="entry name" value="SDr/BOS_complex"/>
</dbReference>
<protein>
    <submittedName>
        <fullName evidence="6">Cna B domain protein</fullName>
    </submittedName>
</protein>
<keyword evidence="4" id="KW-0472">Membrane</keyword>
<dbReference type="Proteomes" id="UP000000674">
    <property type="component" value="Chromosome"/>
</dbReference>
<feature type="domain" description="PKD/Chitinase" evidence="5">
    <location>
        <begin position="450"/>
        <end position="538"/>
    </location>
</feature>
<dbReference type="PANTHER" id="PTHR23303">
    <property type="entry name" value="CARBOXYPEPTIDASE REGULATORY REGION-CONTAINING"/>
    <property type="match status" value="1"/>
</dbReference>
<feature type="domain" description="PKD/Chitinase" evidence="5">
    <location>
        <begin position="832"/>
        <end position="920"/>
    </location>
</feature>
<evidence type="ECO:0000313" key="6">
    <source>
        <dbReference type="EMBL" id="ABK15370.1"/>
    </source>
</evidence>
<dbReference type="Pfam" id="PF17210">
    <property type="entry name" value="SdrD_B"/>
    <property type="match status" value="7"/>
</dbReference>
<evidence type="ECO:0000256" key="1">
    <source>
        <dbReference type="ARBA" id="ARBA00004613"/>
    </source>
</evidence>
<dbReference type="OrthoDB" id="270106at2157"/>
<dbReference type="InterPro" id="IPR013783">
    <property type="entry name" value="Ig-like_fold"/>
</dbReference>
<evidence type="ECO:0000313" key="7">
    <source>
        <dbReference type="Proteomes" id="UP000000674"/>
    </source>
</evidence>
<keyword evidence="3" id="KW-0732">Signal</keyword>
<dbReference type="STRING" id="349307.Mthe_1602"/>
<dbReference type="HOGENOM" id="CLU_227565_0_0_2"/>
<evidence type="ECO:0000259" key="5">
    <source>
        <dbReference type="SMART" id="SM00089"/>
    </source>
</evidence>
<keyword evidence="7" id="KW-1185">Reference proteome</keyword>
<keyword evidence="4" id="KW-0812">Transmembrane</keyword>
<name>A0B9J6_METTP</name>
<proteinExistence type="predicted"/>
<dbReference type="KEGG" id="mtp:Mthe_1602"/>
<feature type="domain" description="PKD/Chitinase" evidence="5">
    <location>
        <begin position="740"/>
        <end position="826"/>
    </location>
</feature>
<dbReference type="Gene3D" id="2.60.40.10">
    <property type="entry name" value="Immunoglobulins"/>
    <property type="match status" value="7"/>
</dbReference>
<gene>
    <name evidence="6" type="ordered locus">Mthe_1602</name>
</gene>
<evidence type="ECO:0000256" key="2">
    <source>
        <dbReference type="ARBA" id="ARBA00022525"/>
    </source>
</evidence>
<dbReference type="EMBL" id="CP000477">
    <property type="protein sequence ID" value="ABK15370.1"/>
    <property type="molecule type" value="Genomic_DNA"/>
</dbReference>
<feature type="transmembrane region" description="Helical" evidence="4">
    <location>
        <begin position="20"/>
        <end position="39"/>
    </location>
</feature>
<keyword evidence="2" id="KW-0964">Secreted</keyword>
<feature type="domain" description="PKD/Chitinase" evidence="5">
    <location>
        <begin position="641"/>
        <end position="729"/>
    </location>
</feature>
<dbReference type="InterPro" id="IPR022409">
    <property type="entry name" value="PKD/Chitinase_dom"/>
</dbReference>
<feature type="domain" description="PKD/Chitinase" evidence="5">
    <location>
        <begin position="168"/>
        <end position="256"/>
    </location>
</feature>
<feature type="domain" description="PKD/Chitinase" evidence="5">
    <location>
        <begin position="931"/>
        <end position="1017"/>
    </location>
</feature>
<sequence length="2656" mass="288796">MKEMISLYDNICSYRNADRVLMVTISVIFGIFLIISASGQEPGLDPMGPGLGENQPPVVTSFVSDPEGPQDAGVVVRWTVNAFDPDGDVLEYMFLLKGPATGDSWKDMTGWINETRWVWRTSDNDIGTNEIEVRVRDGYDDLDDGYDAKETARYIINRPVPPNRPPQVTGLVASPESPQVAGTPVVWSASATDPDGDALEYQFLLDGNVVKDWSGDNTWRWSTTDADVGSHSVTVVVRDGKNEPVSASSQYTIIMPNRPPQVTGLVASPESPQVAGTPVVWSASATDPDGDALEYQFLLDGNVVKDWSGDNTWRWSTTDADVGSHSVTVVVRDGKNEPVSASSQYTIIMPNRPPQVTGLVASPESPQVAGTPVVWSASATDPDGDALEYQFLLDGNVVKDWSGDNTWRWSTTDADVGSHSVTVVVRDGKNEPVSASSQYTIIMPNRPPQVTGLVASPESPQVAGTPVVWSASATDPDGDALEYQFLLDGNVVKDWSGDNTWRWSTTDADVGSHSVTVVVRDGKNEPVSASSQYVIEARVVPNDPPVIESLVASPESPQVAGTPVVWSASATDPDGDALEYQFLLDGNVVKDWSGDNTWRWSTTDADVGSHSVTVVVRDGKNEPVSASSQYTIIMPNRPPQVTGLVASPESPQVAGTPVVWSASATDPDGDALEYQFLLDGNVVKDWSGDNTWRWSTTDADVGSHSVTVVVRDGKNEPVSASSQYVIEARVVPNDPPVIESLVASPESPQVAGTPVVWSASATDPDGDALEYQFLLDGNVVKDWSGDNTWRWSTTDADVESHSVTVVVRDGKNEPVSASSQYTIIMPNRPPQVTGLVASPESPQVAGTPVVWSASATDPDGDALEYQFLLDGNVVKDWSGDNTWRWSTTDADVGSHSVTVVVRDGKNEPVSASSQYVIEARVVPNDPPVIESLVASPESPQVAGTPVVWSASATDPDGDALEYQFLLDGNVVKDWSGDNTWRWSTTDADVGSHSVTVVVRDGKNEPVSASSQYVIEARVVPNDPPVIESLVASPESPQVAGTPVVWSASATDPDGDALEYQFLLDGNVVKDWSGDNTWRWSTTDADVGSHSVTAGVRDNRHATNGTADNTVTEEYEILRSAAPENVTAPTNVTENVTAPVNVTVPINVTPPISEENVVLPVMSISGYKFNDLNGNGAMDSGEAGLDGWTIVLTMPDQTEVQTTTGFDGYYRFEGLAPGLYTVRELQKAGWDSTTSESQQVNLTDSDVTGINFGNRARTYSISGTLFEDVNNNGANDGEPGVKGWEIRLTKPDATESVATTGDDGSYRFEDLTPGVYTLRVVLQPGWNVSISSKDVSITDTDQSSVDFGARMIGFTISGRVFSDLDANGVNDGEPGLSGWTVKLTMPDGGERTAVTADDGFYSFDRLSPGTYKIEAVKQDGWSQTAPKTGSHSVEIKDTSVPSIDFGYAGLRSISGVVFNDINANGVREAGETGVRGWSVTLVQGENATSMTETGADGTYRFESLSPGTYRVELIPQDGWKATTESREIQIGTADVSFDIGVAGSLSIKGMKYYDLNANKVRDEGEPGIPGSDVNLIENGKVVRSTKTSEDGTYTFDNVAPGTYTISDPLPEGYVVVTSSTITVTVTTNTVLDASFGIAGVYTISGRKFNDLNGDGSDAGDPGISGWGIVLDGTTTLGVHITETQYTGSDGSYTFGNIAPGTYKISELSRPGWTQTHPGGDGSHTVEISSSSVSGKNFGNRYVSTKSSIWGTKFNDKNNNGVRDAGEQGLAGWEIRISNSTYTRTAITDSDGWYNFTGLDAGTYTVTETLKPGWSVTKPSGGSYTITLNAGETKTGVDFGNYKSLPTGATLTSDKTSPQNVGTTIVWTASATSTVPLEYSFWLKGPSTSGLWQEKRSWSSDNTWSWNTGGLEPGTYDIRVWIRDSYHSETGDVQVTKSFTLKETNRPPDLRLIMVDRPSPQYAGAWVSFRAVASDPERDPLQYKFLLRGPSTGYTWREMTSWTSRNIWTWKTSFFDIGFNEIMVYVKDGKHSPDYDDKRICGYMILGYIPRPNLPPVITSFGSSLPSPQYAGSSVTWSATAIDPEGYQVYYRFMLNGPSTGYTWKVVQDWSLSNTWTWRTSDIDIGRSQVIVQVRDGLHAPPTGWDDQASAAFSIVVKPNLPPVITSLTPDKPSPQASGTQIKWTAVATDPDRDPIYYRFWLKGPSTGNTWQIVRDWSTSNTWTWSSDLGDAGDYTVFVYVRDGKHATPNSYDSAKGQVYRLLQPRLEIVTGAQVRDQIKDSPRLISTDRGFALVCQSWERGRNSNGDIKIQTYDASMKPLSSKLLTSDDAYQDRPSVIYDGKNYYVVYVSNEKGNMDIFMKKLDQSLNVLETKQLTTSASDQDSPALLKVGEDFFLAYQSWEGGRSSNGDVYLTRFDSTWNPIRSVRLAADSYYQDIPSIVLASGYIYVSYVSEDRGNLDVIVKKLDMNLNMLDTRRLTGGSTDEDQPYLLWSNGEFMLVYRSDEGIALERYRRDWSSIDKSLVLSGDLSWPSIAYGKGHYWLSYLEDNSIYATPLKITAALPPCDVRASFSSRRANRAYTMTLRFFNNYGELIDPTSMEMSWSPQDAAKQGSTLTRISTGMYRMRSTFGAPGEKSFRITAMIDGSQLDKTIRVTVR</sequence>
<comment type="subcellular location">
    <subcellularLocation>
        <location evidence="1">Secreted</location>
    </subcellularLocation>
</comment>
<feature type="domain" description="PKD/Chitinase" evidence="5">
    <location>
        <begin position="262"/>
        <end position="350"/>
    </location>
</feature>
<organism evidence="6 7">
    <name type="scientific">Methanothrix thermoacetophila (strain DSM 6194 / JCM 14653 / NBRC 101360 / PT)</name>
    <name type="common">Methanosaeta thermophila</name>
    <dbReference type="NCBI Taxonomy" id="349307"/>
    <lineage>
        <taxon>Archaea</taxon>
        <taxon>Methanobacteriati</taxon>
        <taxon>Methanobacteriota</taxon>
        <taxon>Stenosarchaea group</taxon>
        <taxon>Methanomicrobia</taxon>
        <taxon>Methanotrichales</taxon>
        <taxon>Methanotrichaceae</taxon>
        <taxon>Methanothrix</taxon>
    </lineage>
</organism>
<reference evidence="6 7" key="1">
    <citation type="submission" date="2006-10" db="EMBL/GenBank/DDBJ databases">
        <title>Complete sequence of Methanosaeta thermophila PT.</title>
        <authorList>
            <consortium name="US DOE Joint Genome Institute"/>
            <person name="Copeland A."/>
            <person name="Lucas S."/>
            <person name="Lapidus A."/>
            <person name="Barry K."/>
            <person name="Detter J.C."/>
            <person name="Glavina del Rio T."/>
            <person name="Hammon N."/>
            <person name="Israni S."/>
            <person name="Pitluck S."/>
            <person name="Chain P."/>
            <person name="Malfatti S."/>
            <person name="Shin M."/>
            <person name="Vergez L."/>
            <person name="Schmutz J."/>
            <person name="Larimer F."/>
            <person name="Land M."/>
            <person name="Hauser L."/>
            <person name="Kyrpides N."/>
            <person name="Kim E."/>
            <person name="Smith K.S."/>
            <person name="Ingram-Smith C."/>
            <person name="Richardson P."/>
        </authorList>
    </citation>
    <scope>NUCLEOTIDE SEQUENCE [LARGE SCALE GENOMIC DNA]</scope>
    <source>
        <strain evidence="7">DSM 6194 / JCM 14653 / NBRC 101360 / PT</strain>
    </source>
</reference>
<dbReference type="InterPro" id="IPR033764">
    <property type="entry name" value="Sdr_B"/>
</dbReference>
<keyword evidence="4" id="KW-1133">Transmembrane helix</keyword>
<dbReference type="SUPFAM" id="SSF117074">
    <property type="entry name" value="Hypothetical protein PA1324"/>
    <property type="match status" value="7"/>
</dbReference>
<feature type="domain" description="PKD/Chitinase" evidence="5">
    <location>
        <begin position="356"/>
        <end position="444"/>
    </location>
</feature>
<dbReference type="GO" id="GO:0005576">
    <property type="term" value="C:extracellular region"/>
    <property type="evidence" value="ECO:0007669"/>
    <property type="project" value="UniProtKB-SubCell"/>
</dbReference>
<feature type="domain" description="PKD/Chitinase" evidence="5">
    <location>
        <begin position="549"/>
        <end position="635"/>
    </location>
</feature>
<dbReference type="GeneID" id="4462034"/>
<dbReference type="RefSeq" id="WP_011696748.1">
    <property type="nucleotide sequence ID" value="NC_008553.1"/>
</dbReference>
<evidence type="ECO:0000256" key="3">
    <source>
        <dbReference type="ARBA" id="ARBA00022729"/>
    </source>
</evidence>
<evidence type="ECO:0000256" key="4">
    <source>
        <dbReference type="SAM" id="Phobius"/>
    </source>
</evidence>
<dbReference type="SMART" id="SM00089">
    <property type="entry name" value="PKD"/>
    <property type="match status" value="9"/>
</dbReference>